<evidence type="ECO:0000259" key="2">
    <source>
        <dbReference type="Pfam" id="PF18075"/>
    </source>
</evidence>
<organism evidence="3 4">
    <name type="scientific">Actinomadura bangladeshensis</name>
    <dbReference type="NCBI Taxonomy" id="453573"/>
    <lineage>
        <taxon>Bacteria</taxon>
        <taxon>Bacillati</taxon>
        <taxon>Actinomycetota</taxon>
        <taxon>Actinomycetes</taxon>
        <taxon>Streptosporangiales</taxon>
        <taxon>Thermomonosporaceae</taxon>
        <taxon>Actinomadura</taxon>
    </lineage>
</organism>
<keyword evidence="1" id="KW-0812">Transmembrane</keyword>
<dbReference type="Pfam" id="PF18075">
    <property type="entry name" value="FtsX_ECD"/>
    <property type="match status" value="1"/>
</dbReference>
<comment type="caution">
    <text evidence="3">The sequence shown here is derived from an EMBL/GenBank/DDBJ whole genome shotgun (WGS) entry which is preliminary data.</text>
</comment>
<keyword evidence="4" id="KW-1185">Reference proteome</keyword>
<dbReference type="RefSeq" id="WP_131942358.1">
    <property type="nucleotide sequence ID" value="NZ_BAAAMX010000003.1"/>
</dbReference>
<evidence type="ECO:0000256" key="1">
    <source>
        <dbReference type="SAM" id="Phobius"/>
    </source>
</evidence>
<dbReference type="InterPro" id="IPR040690">
    <property type="entry name" value="FtsX_ECD"/>
</dbReference>
<evidence type="ECO:0000313" key="3">
    <source>
        <dbReference type="EMBL" id="TDC12358.1"/>
    </source>
</evidence>
<keyword evidence="1" id="KW-0472">Membrane</keyword>
<reference evidence="3 4" key="1">
    <citation type="submission" date="2019-03" db="EMBL/GenBank/DDBJ databases">
        <title>Draft genome sequences of novel Actinobacteria.</title>
        <authorList>
            <person name="Sahin N."/>
            <person name="Ay H."/>
            <person name="Saygin H."/>
        </authorList>
    </citation>
    <scope>NUCLEOTIDE SEQUENCE [LARGE SCALE GENOMIC DNA]</scope>
    <source>
        <strain evidence="3 4">DSM 45347</strain>
    </source>
</reference>
<dbReference type="Gene3D" id="3.30.70.3040">
    <property type="match status" value="1"/>
</dbReference>
<evidence type="ECO:0000313" key="4">
    <source>
        <dbReference type="Proteomes" id="UP000295431"/>
    </source>
</evidence>
<dbReference type="EMBL" id="SMJW01000132">
    <property type="protein sequence ID" value="TDC12358.1"/>
    <property type="molecule type" value="Genomic_DNA"/>
</dbReference>
<feature type="transmembrane region" description="Helical" evidence="1">
    <location>
        <begin position="41"/>
        <end position="63"/>
    </location>
</feature>
<gene>
    <name evidence="3" type="ORF">E1284_23845</name>
</gene>
<keyword evidence="1" id="KW-1133">Transmembrane helix</keyword>
<feature type="domain" description="FtsX extracellular" evidence="2">
    <location>
        <begin position="88"/>
        <end position="190"/>
    </location>
</feature>
<dbReference type="AlphaFoldDB" id="A0A4R4NRV8"/>
<protein>
    <recommendedName>
        <fullName evidence="2">FtsX extracellular domain-containing protein</fullName>
    </recommendedName>
</protein>
<dbReference type="OrthoDB" id="9812531at2"/>
<accession>A0A4R4NRV8</accession>
<sequence>MNATEERLRNALKTVGDTIGPADVPEPMFTARRRRVSRPMLTVAAAAAAGAVVVSGAVLGGAFPSGDAARPLAPPSAPPSPSGSTLPKISVFLCLKTSANRSCNGRDVTAPQKLVTRQRLEALPSVRAVVLEDKGEVRQRLEKRFRDSPWIDKMLKNGDIPETFRVTLAPGSDGRDVLRAVLGTPGVDTVIVEGR</sequence>
<name>A0A4R4NRV8_9ACTN</name>
<dbReference type="Proteomes" id="UP000295431">
    <property type="component" value="Unassembled WGS sequence"/>
</dbReference>
<proteinExistence type="predicted"/>